<feature type="compositionally biased region" description="Polar residues" evidence="1">
    <location>
        <begin position="206"/>
        <end position="216"/>
    </location>
</feature>
<dbReference type="EMBL" id="MU827328">
    <property type="protein sequence ID" value="KAJ7355037.1"/>
    <property type="molecule type" value="Genomic_DNA"/>
</dbReference>
<proteinExistence type="predicted"/>
<accession>A0A9W9YKF9</accession>
<dbReference type="AlphaFoldDB" id="A0A9W9YKF9"/>
<sequence length="257" mass="29701">MASTASRAYLLFQLICHYVRHNILRNTGGKRVQPRAQWDTNVDKNKRNFFEEGDDFFDIFVVGEQCETFDRRYECSQEERVTKEKRKMRFKRNKVNAEPSRSNEDTIQVRGQSEDRRQDVSQVRALERKRDEEGLKNCHVMSTMQDSDKRPSFSTRSKIYFQWKGFRGKKNEKSGTKASTKENQTIEEINPTDELAAPRGVDIASPQMTTPTSTKPLSEASGPNIAYNKAKKSGTRKMGEKNNKDMDEKAENIHQGC</sequence>
<feature type="compositionally biased region" description="Basic and acidic residues" evidence="1">
    <location>
        <begin position="112"/>
        <end position="123"/>
    </location>
</feature>
<reference evidence="2" key="1">
    <citation type="submission" date="2023-01" db="EMBL/GenBank/DDBJ databases">
        <title>Genome assembly of the deep-sea coral Lophelia pertusa.</title>
        <authorList>
            <person name="Herrera S."/>
            <person name="Cordes E."/>
        </authorList>
    </citation>
    <scope>NUCLEOTIDE SEQUENCE</scope>
    <source>
        <strain evidence="2">USNM1676648</strain>
        <tissue evidence="2">Polyp</tissue>
    </source>
</reference>
<protein>
    <submittedName>
        <fullName evidence="2">Uncharacterized protein</fullName>
    </submittedName>
</protein>
<feature type="compositionally biased region" description="Basic and acidic residues" evidence="1">
    <location>
        <begin position="237"/>
        <end position="257"/>
    </location>
</feature>
<dbReference type="Proteomes" id="UP001163046">
    <property type="component" value="Unassembled WGS sequence"/>
</dbReference>
<evidence type="ECO:0000313" key="2">
    <source>
        <dbReference type="EMBL" id="KAJ7355037.1"/>
    </source>
</evidence>
<name>A0A9W9YKF9_9CNID</name>
<evidence type="ECO:0000256" key="1">
    <source>
        <dbReference type="SAM" id="MobiDB-lite"/>
    </source>
</evidence>
<keyword evidence="3" id="KW-1185">Reference proteome</keyword>
<feature type="region of interest" description="Disordered" evidence="1">
    <location>
        <begin position="204"/>
        <end position="257"/>
    </location>
</feature>
<comment type="caution">
    <text evidence="2">The sequence shown here is derived from an EMBL/GenBank/DDBJ whole genome shotgun (WGS) entry which is preliminary data.</text>
</comment>
<gene>
    <name evidence="2" type="ORF">OS493_028252</name>
</gene>
<organism evidence="2 3">
    <name type="scientific">Desmophyllum pertusum</name>
    <dbReference type="NCBI Taxonomy" id="174260"/>
    <lineage>
        <taxon>Eukaryota</taxon>
        <taxon>Metazoa</taxon>
        <taxon>Cnidaria</taxon>
        <taxon>Anthozoa</taxon>
        <taxon>Hexacorallia</taxon>
        <taxon>Scleractinia</taxon>
        <taxon>Caryophylliina</taxon>
        <taxon>Caryophylliidae</taxon>
        <taxon>Desmophyllum</taxon>
    </lineage>
</organism>
<feature type="region of interest" description="Disordered" evidence="1">
    <location>
        <begin position="92"/>
        <end position="123"/>
    </location>
</feature>
<evidence type="ECO:0000313" key="3">
    <source>
        <dbReference type="Proteomes" id="UP001163046"/>
    </source>
</evidence>